<comment type="caution">
    <text evidence="4">The sequence shown here is derived from an EMBL/GenBank/DDBJ whole genome shotgun (WGS) entry which is preliminary data.</text>
</comment>
<dbReference type="InterPro" id="IPR018511">
    <property type="entry name" value="Hemolysin-typ_Ca-bd_CS"/>
</dbReference>
<dbReference type="PANTHER" id="PTHR38340:SF1">
    <property type="entry name" value="S-LAYER PROTEIN"/>
    <property type="match status" value="1"/>
</dbReference>
<evidence type="ECO:0000259" key="3">
    <source>
        <dbReference type="PROSITE" id="PS50268"/>
    </source>
</evidence>
<feature type="non-terminal residue" evidence="4">
    <location>
        <position position="738"/>
    </location>
</feature>
<dbReference type="InterPro" id="IPR001343">
    <property type="entry name" value="Hemolysn_Ca-bd"/>
</dbReference>
<name>A0A2T9KCL5_9CAUL</name>
<reference evidence="4 5" key="1">
    <citation type="submission" date="2018-04" db="EMBL/GenBank/DDBJ databases">
        <title>The genome sequence of Caulobacter sp. 744.</title>
        <authorList>
            <person name="Gao J."/>
            <person name="Sun J."/>
        </authorList>
    </citation>
    <scope>NUCLEOTIDE SEQUENCE [LARGE SCALE GENOMIC DNA]</scope>
    <source>
        <strain evidence="4 5">774</strain>
    </source>
</reference>
<dbReference type="InterPro" id="IPR050557">
    <property type="entry name" value="RTX_toxin/Mannuronan_C5-epim"/>
</dbReference>
<dbReference type="EMBL" id="QDKQ01000015">
    <property type="protein sequence ID" value="PVM93707.1"/>
    <property type="molecule type" value="Genomic_DNA"/>
</dbReference>
<dbReference type="GO" id="GO:0016020">
    <property type="term" value="C:membrane"/>
    <property type="evidence" value="ECO:0007669"/>
    <property type="project" value="InterPro"/>
</dbReference>
<evidence type="ECO:0000256" key="1">
    <source>
        <dbReference type="ARBA" id="ARBA00004613"/>
    </source>
</evidence>
<dbReference type="InterPro" id="IPR002126">
    <property type="entry name" value="Cadherin-like_dom"/>
</dbReference>
<dbReference type="SUPFAM" id="SSF51120">
    <property type="entry name" value="beta-Roll"/>
    <property type="match status" value="2"/>
</dbReference>
<accession>A0A2T9KCL5</accession>
<keyword evidence="2" id="KW-0964">Secreted</keyword>
<comment type="subcellular location">
    <subcellularLocation>
        <location evidence="1">Secreted</location>
    </subcellularLocation>
</comment>
<feature type="domain" description="Cadherin" evidence="3">
    <location>
        <begin position="647"/>
        <end position="736"/>
    </location>
</feature>
<dbReference type="Gene3D" id="2.60.40.60">
    <property type="entry name" value="Cadherins"/>
    <property type="match status" value="1"/>
</dbReference>
<dbReference type="Proteomes" id="UP000245073">
    <property type="component" value="Unassembled WGS sequence"/>
</dbReference>
<dbReference type="PROSITE" id="PS00330">
    <property type="entry name" value="HEMOLYSIN_CALCIUM"/>
    <property type="match status" value="2"/>
</dbReference>
<dbReference type="PANTHER" id="PTHR38340">
    <property type="entry name" value="S-LAYER PROTEIN"/>
    <property type="match status" value="1"/>
</dbReference>
<dbReference type="CDD" id="cd11304">
    <property type="entry name" value="Cadherin_repeat"/>
    <property type="match status" value="1"/>
</dbReference>
<gene>
    <name evidence="4" type="ORF">DDF67_02665</name>
</gene>
<dbReference type="Pfam" id="PF00353">
    <property type="entry name" value="HemolysinCabind"/>
    <property type="match status" value="2"/>
</dbReference>
<dbReference type="GO" id="GO:0005509">
    <property type="term" value="F:calcium ion binding"/>
    <property type="evidence" value="ECO:0007669"/>
    <property type="project" value="InterPro"/>
</dbReference>
<dbReference type="InterPro" id="IPR015919">
    <property type="entry name" value="Cadherin-like_sf"/>
</dbReference>
<evidence type="ECO:0000256" key="2">
    <source>
        <dbReference type="ARBA" id="ARBA00022525"/>
    </source>
</evidence>
<organism evidence="4 5">
    <name type="scientific">Caulobacter endophyticus</name>
    <dbReference type="NCBI Taxonomy" id="2172652"/>
    <lineage>
        <taxon>Bacteria</taxon>
        <taxon>Pseudomonadati</taxon>
        <taxon>Pseudomonadota</taxon>
        <taxon>Alphaproteobacteria</taxon>
        <taxon>Caulobacterales</taxon>
        <taxon>Caulobacteraceae</taxon>
        <taxon>Caulobacter</taxon>
    </lineage>
</organism>
<dbReference type="Gene3D" id="2.150.10.10">
    <property type="entry name" value="Serralysin-like metalloprotease, C-terminal"/>
    <property type="match status" value="2"/>
</dbReference>
<feature type="domain" description="Cadherin" evidence="3">
    <location>
        <begin position="553"/>
        <end position="638"/>
    </location>
</feature>
<dbReference type="PROSITE" id="PS50268">
    <property type="entry name" value="CADHERIN_2"/>
    <property type="match status" value="2"/>
</dbReference>
<protein>
    <recommendedName>
        <fullName evidence="3">Cadherin domain-containing protein</fullName>
    </recommendedName>
</protein>
<keyword evidence="5" id="KW-1185">Reference proteome</keyword>
<dbReference type="GO" id="GO:0005576">
    <property type="term" value="C:extracellular region"/>
    <property type="evidence" value="ECO:0007669"/>
    <property type="project" value="UniProtKB-SubCell"/>
</dbReference>
<proteinExistence type="predicted"/>
<evidence type="ECO:0000313" key="5">
    <source>
        <dbReference type="Proteomes" id="UP000245073"/>
    </source>
</evidence>
<dbReference type="AlphaFoldDB" id="A0A2T9KCL5"/>
<dbReference type="PRINTS" id="PR00313">
    <property type="entry name" value="CABNDNGRPT"/>
</dbReference>
<dbReference type="GO" id="GO:0007156">
    <property type="term" value="P:homophilic cell adhesion via plasma membrane adhesion molecules"/>
    <property type="evidence" value="ECO:0007669"/>
    <property type="project" value="InterPro"/>
</dbReference>
<sequence>MRLDLTNPSLLQAIGGGSFIVDIEQVNLTTGSGFDTLIGGALADTLSGAGGDDILAGAGGNDRLNGGDGYDIAVFAGAYEQYAITDLGGGQFRVTGPGQGDDILTGIETLRFADGDWALGGDSASAVYWGTTDGTITMTGAWTLPDGRGATPGTGFTITGLTRAADGTWWAANEGQAEENDTTYTPSLVHLSADLQTKLGEINLGSPIRAVQGLSYRPQADQLLVASLSESKVRVYSASTGALIKIITPTTGTAPNGLAYDSTLDAVIISRSPGSTDNTTVEWRSIETGALLKSLDIGVNPDHLFFDATEGAAGVLYITYGENGQAGLIDKRDIASGNLLGRYTVAEADAIEGIQVIDGQIYLANDAYFHHGSPPLNRILEFSTTPIATTIDRATSTDSFAIDLALGDQTLADGARIVGAERLFFKAGSGDDTLTGGGFDDVLVGGGGQDSLSGGAGADRLVGADGDDVLTGDGGDDRLEGGQGVDTARYAQARALYTADALSSQSIRLYAAPTGEGVDLVSGVELFAFSDGVFTLAELLAPSVTDVALSANTVLESAAPGTLVGALSASVQDARAQLSYKLPADETRFAVAGDQLLLAQPLTPGVYQVQVTAVDSRGGQRLEAFEIVVTDVDEAPQGLTVTNLQAVAENTAVETRLADVAVLDPDSDPANRVYSFSVDDPRFEIRDGGLYLKAGQSLDYEAAASLALTLTATSAAGSVSTGLTLAVTDVDEAPQGLT</sequence>
<dbReference type="SUPFAM" id="SSF101898">
    <property type="entry name" value="NHL repeat"/>
    <property type="match status" value="1"/>
</dbReference>
<evidence type="ECO:0000313" key="4">
    <source>
        <dbReference type="EMBL" id="PVM93707.1"/>
    </source>
</evidence>
<dbReference type="SUPFAM" id="SSF49313">
    <property type="entry name" value="Cadherin-like"/>
    <property type="match status" value="1"/>
</dbReference>
<dbReference type="InterPro" id="IPR011049">
    <property type="entry name" value="Serralysin-like_metalloprot_C"/>
</dbReference>